<gene>
    <name evidence="3" type="ORF">F2P56_004177</name>
</gene>
<dbReference type="Pfam" id="PF03732">
    <property type="entry name" value="Retrotrans_gag"/>
    <property type="match status" value="1"/>
</dbReference>
<feature type="domain" description="Retrotransposon Copia-like N-terminal" evidence="2">
    <location>
        <begin position="1"/>
        <end position="22"/>
    </location>
</feature>
<evidence type="ECO:0000313" key="3">
    <source>
        <dbReference type="EMBL" id="KAF5477550.1"/>
    </source>
</evidence>
<organism evidence="3 4">
    <name type="scientific">Juglans regia</name>
    <name type="common">English walnut</name>
    <dbReference type="NCBI Taxonomy" id="51240"/>
    <lineage>
        <taxon>Eukaryota</taxon>
        <taxon>Viridiplantae</taxon>
        <taxon>Streptophyta</taxon>
        <taxon>Embryophyta</taxon>
        <taxon>Tracheophyta</taxon>
        <taxon>Spermatophyta</taxon>
        <taxon>Magnoliopsida</taxon>
        <taxon>eudicotyledons</taxon>
        <taxon>Gunneridae</taxon>
        <taxon>Pentapetalae</taxon>
        <taxon>rosids</taxon>
        <taxon>fabids</taxon>
        <taxon>Fagales</taxon>
        <taxon>Juglandaceae</taxon>
        <taxon>Juglans</taxon>
    </lineage>
</organism>
<accession>A0A834D5F3</accession>
<dbReference type="InterPro" id="IPR005162">
    <property type="entry name" value="Retrotrans_gag_dom"/>
</dbReference>
<feature type="domain" description="Retrotransposon gag" evidence="1">
    <location>
        <begin position="52"/>
        <end position="111"/>
    </location>
</feature>
<evidence type="ECO:0008006" key="5">
    <source>
        <dbReference type="Google" id="ProtNLM"/>
    </source>
</evidence>
<proteinExistence type="predicted"/>
<protein>
    <recommendedName>
        <fullName evidence="5">Retrotransposon gag domain-containing protein</fullName>
    </recommendedName>
</protein>
<reference evidence="3" key="2">
    <citation type="submission" date="2020-03" db="EMBL/GenBank/DDBJ databases">
        <title>Walnut 2.0.</title>
        <authorList>
            <person name="Marrano A."/>
            <person name="Britton M."/>
            <person name="Zimin A.V."/>
            <person name="Zaini P.A."/>
            <person name="Workman R."/>
            <person name="Puiu D."/>
            <person name="Bianco L."/>
            <person name="Allen B.J."/>
            <person name="Troggio M."/>
            <person name="Leslie C.A."/>
            <person name="Timp W."/>
            <person name="Dendekar A."/>
            <person name="Salzberg S.L."/>
            <person name="Neale D.B."/>
        </authorList>
    </citation>
    <scope>NUCLEOTIDE SEQUENCE</scope>
    <source>
        <tissue evidence="3">Leaves</tissue>
    </source>
</reference>
<dbReference type="PANTHER" id="PTHR37610:SF100">
    <property type="entry name" value="COPIA-LIKE POLYPROTEIN_RETROTRANSPOSON"/>
    <property type="match status" value="1"/>
</dbReference>
<dbReference type="Gramene" id="Jr02_10820_p1">
    <property type="protein sequence ID" value="cds.Jr02_10820_p1"/>
    <property type="gene ID" value="Jr02_10820"/>
</dbReference>
<reference evidence="3" key="1">
    <citation type="submission" date="2015-10" db="EMBL/GenBank/DDBJ databases">
        <authorList>
            <person name="Martinez-Garcia P.J."/>
            <person name="Crepeau M.W."/>
            <person name="Puiu D."/>
            <person name="Gonzalez-Ibeas D."/>
            <person name="Whalen J."/>
            <person name="Stevens K."/>
            <person name="Paul R."/>
            <person name="Butterfield T."/>
            <person name="Britton M."/>
            <person name="Reagan R."/>
            <person name="Chakraborty S."/>
            <person name="Walawage S.L."/>
            <person name="Vasquez-Gross H.A."/>
            <person name="Cardeno C."/>
            <person name="Famula R."/>
            <person name="Pratt K."/>
            <person name="Kuruganti S."/>
            <person name="Aradhya M.K."/>
            <person name="Leslie C.A."/>
            <person name="Dandekar A.M."/>
            <person name="Salzberg S.L."/>
            <person name="Wegrzyn J.L."/>
            <person name="Langley C.H."/>
            <person name="Neale D.B."/>
        </authorList>
    </citation>
    <scope>NUCLEOTIDE SEQUENCE</scope>
    <source>
        <tissue evidence="3">Leaves</tissue>
    </source>
</reference>
<dbReference type="PANTHER" id="PTHR37610">
    <property type="entry name" value="CCHC-TYPE DOMAIN-CONTAINING PROTEIN"/>
    <property type="match status" value="1"/>
</dbReference>
<evidence type="ECO:0000259" key="2">
    <source>
        <dbReference type="Pfam" id="PF14244"/>
    </source>
</evidence>
<evidence type="ECO:0000313" key="4">
    <source>
        <dbReference type="Proteomes" id="UP000619265"/>
    </source>
</evidence>
<dbReference type="AlphaFoldDB" id="A0A834D5F3"/>
<comment type="caution">
    <text evidence="3">The sequence shown here is derived from an EMBL/GenBank/DDBJ whole genome shotgun (WGS) entry which is preliminary data.</text>
</comment>
<dbReference type="Proteomes" id="UP000619265">
    <property type="component" value="Unassembled WGS sequence"/>
</dbReference>
<name>A0A834D5F3_JUGRE</name>
<sequence length="146" mass="16849">MSRVLRAKNKLGFINGTLQKPKKTTDPLYDAWEQCNDLVVSWLHISLNHSLKSSVALVDNAAQIWNELKDRFTQQNGHRIFQLKRAISGLQQDNDSISVYFGKLKTLWDELIIYDPMSDCTCGKLVVLLDRYQRDCVIQFLIPCHP</sequence>
<evidence type="ECO:0000259" key="1">
    <source>
        <dbReference type="Pfam" id="PF03732"/>
    </source>
</evidence>
<dbReference type="Pfam" id="PF14244">
    <property type="entry name" value="Retrotran_gag_3"/>
    <property type="match status" value="1"/>
</dbReference>
<dbReference type="InterPro" id="IPR029472">
    <property type="entry name" value="Copia-like_N"/>
</dbReference>
<dbReference type="EMBL" id="LIHL02000002">
    <property type="protein sequence ID" value="KAF5477550.1"/>
    <property type="molecule type" value="Genomic_DNA"/>
</dbReference>